<evidence type="ECO:0000256" key="2">
    <source>
        <dbReference type="ARBA" id="ARBA00004323"/>
    </source>
</evidence>
<dbReference type="InterPro" id="IPR044516">
    <property type="entry name" value="UXS-like"/>
</dbReference>
<dbReference type="UniPathway" id="UPA00796">
    <property type="reaction ID" value="UER00771"/>
</dbReference>
<sequence>MKTTRPLPSRPNVNALFGEVRVVRSKQRPRHILVTGGAGFLGSHLCERLLKAGHTVICVDNFSTGLERNIRHLRNFDRFSVLKHDVIHPIDIEVDEIYNLACPASPPHYQADPVHTMKTCVLGALNLLELAARTGARIFQASTSEIYGDPLVHPQVEGYWGNVNSFGPRSCYDEGKRSAETLFFDFNKKHHVEIKVARIFNTYGPHMRPDDGRVVSNFIVQALKGQDITIYGDGSQTRSFCFVNDLIDGFQQLMATEPSFTGPVNLGNPVEFTILELAEMVIQMTGSRSKTIRNPLPTDDPRQRRPDISLARRELGWQPMVPLATGLEKTIHYFDRLLAEEAHELAEIA</sequence>
<dbReference type="SUPFAM" id="SSF51735">
    <property type="entry name" value="NAD(P)-binding Rossmann-fold domains"/>
    <property type="match status" value="1"/>
</dbReference>
<dbReference type="Pfam" id="PF01370">
    <property type="entry name" value="Epimerase"/>
    <property type="match status" value="1"/>
</dbReference>
<keyword evidence="4" id="KW-0210">Decarboxylase</keyword>
<comment type="subcellular location">
    <subcellularLocation>
        <location evidence="2">Golgi apparatus membrane</location>
        <topology evidence="2">Single-pass type II membrane protein</topology>
    </subcellularLocation>
    <subcellularLocation>
        <location evidence="12">Golgi apparatus</location>
        <location evidence="12">Golgi stack membrane</location>
    </subcellularLocation>
</comment>
<keyword evidence="3" id="KW-0812">Transmembrane</keyword>
<evidence type="ECO:0000313" key="15">
    <source>
        <dbReference type="Proteomes" id="UP000253324"/>
    </source>
</evidence>
<name>A0A368YRT4_9HYPH</name>
<dbReference type="RefSeq" id="WP_114431416.1">
    <property type="nucleotide sequence ID" value="NZ_QPJM01000012.1"/>
</dbReference>
<gene>
    <name evidence="14" type="ORF">C7476_1129</name>
</gene>
<dbReference type="OrthoDB" id="9801785at2"/>
<feature type="domain" description="NAD-dependent epimerase/dehydratase" evidence="13">
    <location>
        <begin position="32"/>
        <end position="256"/>
    </location>
</feature>
<evidence type="ECO:0000256" key="7">
    <source>
        <dbReference type="ARBA" id="ARBA00023027"/>
    </source>
</evidence>
<dbReference type="AlphaFoldDB" id="A0A368YRT4"/>
<reference evidence="14 15" key="1">
    <citation type="submission" date="2018-07" db="EMBL/GenBank/DDBJ databases">
        <title>Genomic Encyclopedia of Type Strains, Phase III (KMG-III): the genomes of soil and plant-associated and newly described type strains.</title>
        <authorList>
            <person name="Whitman W."/>
        </authorList>
    </citation>
    <scope>NUCLEOTIDE SEQUENCE [LARGE SCALE GENOMIC DNA]</scope>
    <source>
        <strain evidence="14 15">31-25a</strain>
    </source>
</reference>
<evidence type="ECO:0000256" key="3">
    <source>
        <dbReference type="ARBA" id="ARBA00022692"/>
    </source>
</evidence>
<comment type="caution">
    <text evidence="14">The sequence shown here is derived from an EMBL/GenBank/DDBJ whole genome shotgun (WGS) entry which is preliminary data.</text>
</comment>
<protein>
    <submittedName>
        <fullName evidence="14">UDP-glucuronate decarboxylase</fullName>
    </submittedName>
</protein>
<dbReference type="GO" id="GO:0005737">
    <property type="term" value="C:cytoplasm"/>
    <property type="evidence" value="ECO:0007669"/>
    <property type="project" value="TreeGrafter"/>
</dbReference>
<dbReference type="PANTHER" id="PTHR43078">
    <property type="entry name" value="UDP-GLUCURONIC ACID DECARBOXYLASE-RELATED"/>
    <property type="match status" value="1"/>
</dbReference>
<evidence type="ECO:0000256" key="6">
    <source>
        <dbReference type="ARBA" id="ARBA00022989"/>
    </source>
</evidence>
<dbReference type="EMBL" id="QPJM01000012">
    <property type="protein sequence ID" value="RCW80854.1"/>
    <property type="molecule type" value="Genomic_DNA"/>
</dbReference>
<comment type="cofactor">
    <cofactor evidence="1">
        <name>NAD(+)</name>
        <dbReference type="ChEBI" id="CHEBI:57540"/>
    </cofactor>
</comment>
<dbReference type="Proteomes" id="UP000253324">
    <property type="component" value="Unassembled WGS sequence"/>
</dbReference>
<proteinExistence type="predicted"/>
<keyword evidence="7" id="KW-0520">NAD</keyword>
<dbReference type="InterPro" id="IPR036291">
    <property type="entry name" value="NAD(P)-bd_dom_sf"/>
</dbReference>
<dbReference type="GO" id="GO:0042732">
    <property type="term" value="P:D-xylose metabolic process"/>
    <property type="evidence" value="ECO:0007669"/>
    <property type="project" value="InterPro"/>
</dbReference>
<keyword evidence="15" id="KW-1185">Reference proteome</keyword>
<keyword evidence="6" id="KW-1133">Transmembrane helix</keyword>
<accession>A0A368YRT4</accession>
<evidence type="ECO:0000256" key="8">
    <source>
        <dbReference type="ARBA" id="ARBA00023034"/>
    </source>
</evidence>
<dbReference type="CDD" id="cd05230">
    <property type="entry name" value="UGD_SDR_e"/>
    <property type="match status" value="1"/>
</dbReference>
<evidence type="ECO:0000256" key="9">
    <source>
        <dbReference type="ARBA" id="ARBA00023136"/>
    </source>
</evidence>
<keyword evidence="9" id="KW-0472">Membrane</keyword>
<evidence type="ECO:0000259" key="13">
    <source>
        <dbReference type="Pfam" id="PF01370"/>
    </source>
</evidence>
<evidence type="ECO:0000256" key="1">
    <source>
        <dbReference type="ARBA" id="ARBA00001911"/>
    </source>
</evidence>
<evidence type="ECO:0000256" key="11">
    <source>
        <dbReference type="ARBA" id="ARBA00023239"/>
    </source>
</evidence>
<dbReference type="PANTHER" id="PTHR43078:SF6">
    <property type="entry name" value="UDP-GLUCURONIC ACID DECARBOXYLASE 1"/>
    <property type="match status" value="1"/>
</dbReference>
<evidence type="ECO:0000313" key="14">
    <source>
        <dbReference type="EMBL" id="RCW80854.1"/>
    </source>
</evidence>
<dbReference type="GO" id="GO:0070403">
    <property type="term" value="F:NAD+ binding"/>
    <property type="evidence" value="ECO:0007669"/>
    <property type="project" value="InterPro"/>
</dbReference>
<evidence type="ECO:0000256" key="12">
    <source>
        <dbReference type="ARBA" id="ARBA00037859"/>
    </source>
</evidence>
<evidence type="ECO:0000256" key="5">
    <source>
        <dbReference type="ARBA" id="ARBA00022968"/>
    </source>
</evidence>
<dbReference type="InterPro" id="IPR001509">
    <property type="entry name" value="Epimerase_deHydtase"/>
</dbReference>
<keyword evidence="10" id="KW-0325">Glycoprotein</keyword>
<keyword evidence="11" id="KW-0456">Lyase</keyword>
<keyword evidence="5" id="KW-0735">Signal-anchor</keyword>
<keyword evidence="8" id="KW-0333">Golgi apparatus</keyword>
<dbReference type="Gene3D" id="3.40.50.720">
    <property type="entry name" value="NAD(P)-binding Rossmann-like Domain"/>
    <property type="match status" value="1"/>
</dbReference>
<dbReference type="FunFam" id="3.40.50.720:FF:000065">
    <property type="entry name" value="UDP-glucuronic acid decarboxylase 1"/>
    <property type="match status" value="1"/>
</dbReference>
<dbReference type="GO" id="GO:0048040">
    <property type="term" value="F:UDP-glucuronate decarboxylase activity"/>
    <property type="evidence" value="ECO:0007669"/>
    <property type="project" value="TreeGrafter"/>
</dbReference>
<dbReference type="GO" id="GO:0033320">
    <property type="term" value="P:UDP-D-xylose biosynthetic process"/>
    <property type="evidence" value="ECO:0007669"/>
    <property type="project" value="UniProtKB-UniPathway"/>
</dbReference>
<organism evidence="14 15">
    <name type="scientific">Phyllobacterium bourgognense</name>
    <dbReference type="NCBI Taxonomy" id="314236"/>
    <lineage>
        <taxon>Bacteria</taxon>
        <taxon>Pseudomonadati</taxon>
        <taxon>Pseudomonadota</taxon>
        <taxon>Alphaproteobacteria</taxon>
        <taxon>Hyphomicrobiales</taxon>
        <taxon>Phyllobacteriaceae</taxon>
        <taxon>Phyllobacterium</taxon>
    </lineage>
</organism>
<evidence type="ECO:0000256" key="4">
    <source>
        <dbReference type="ARBA" id="ARBA00022793"/>
    </source>
</evidence>
<evidence type="ECO:0000256" key="10">
    <source>
        <dbReference type="ARBA" id="ARBA00023180"/>
    </source>
</evidence>